<keyword evidence="3" id="KW-0472">Membrane</keyword>
<accession>A0A2J6RLW9</accession>
<evidence type="ECO:0000256" key="1">
    <source>
        <dbReference type="ARBA" id="ARBA00023242"/>
    </source>
</evidence>
<dbReference type="GO" id="GO:0008270">
    <property type="term" value="F:zinc ion binding"/>
    <property type="evidence" value="ECO:0007669"/>
    <property type="project" value="InterPro"/>
</dbReference>
<dbReference type="Proteomes" id="UP000235786">
    <property type="component" value="Unassembled WGS sequence"/>
</dbReference>
<evidence type="ECO:0000259" key="4">
    <source>
        <dbReference type="SMART" id="SM00906"/>
    </source>
</evidence>
<reference evidence="5 6" key="1">
    <citation type="submission" date="2016-04" db="EMBL/GenBank/DDBJ databases">
        <title>A degradative enzymes factory behind the ericoid mycorrhizal symbiosis.</title>
        <authorList>
            <consortium name="DOE Joint Genome Institute"/>
            <person name="Martino E."/>
            <person name="Morin E."/>
            <person name="Grelet G."/>
            <person name="Kuo A."/>
            <person name="Kohler A."/>
            <person name="Daghino S."/>
            <person name="Barry K."/>
            <person name="Choi C."/>
            <person name="Cichocki N."/>
            <person name="Clum A."/>
            <person name="Copeland A."/>
            <person name="Hainaut M."/>
            <person name="Haridas S."/>
            <person name="Labutti K."/>
            <person name="Lindquist E."/>
            <person name="Lipzen A."/>
            <person name="Khouja H.-R."/>
            <person name="Murat C."/>
            <person name="Ohm R."/>
            <person name="Olson A."/>
            <person name="Spatafora J."/>
            <person name="Veneault-Fourrey C."/>
            <person name="Henrissat B."/>
            <person name="Grigoriev I."/>
            <person name="Martin F."/>
            <person name="Perotto S."/>
        </authorList>
    </citation>
    <scope>NUCLEOTIDE SEQUENCE [LARGE SCALE GENOMIC DNA]</scope>
    <source>
        <strain evidence="5 6">F</strain>
    </source>
</reference>
<dbReference type="SMART" id="SM00906">
    <property type="entry name" value="Fungal_trans"/>
    <property type="match status" value="1"/>
</dbReference>
<evidence type="ECO:0000256" key="2">
    <source>
        <dbReference type="SAM" id="MobiDB-lite"/>
    </source>
</evidence>
<dbReference type="GO" id="GO:0003700">
    <property type="term" value="F:DNA-binding transcription factor activity"/>
    <property type="evidence" value="ECO:0007669"/>
    <property type="project" value="InterPro"/>
</dbReference>
<dbReference type="Pfam" id="PF04082">
    <property type="entry name" value="Fungal_trans"/>
    <property type="match status" value="1"/>
</dbReference>
<keyword evidence="3" id="KW-1133">Transmembrane helix</keyword>
<organism evidence="5 6">
    <name type="scientific">Hyaloscypha variabilis (strain UAMH 11265 / GT02V1 / F)</name>
    <name type="common">Meliniomyces variabilis</name>
    <dbReference type="NCBI Taxonomy" id="1149755"/>
    <lineage>
        <taxon>Eukaryota</taxon>
        <taxon>Fungi</taxon>
        <taxon>Dikarya</taxon>
        <taxon>Ascomycota</taxon>
        <taxon>Pezizomycotina</taxon>
        <taxon>Leotiomycetes</taxon>
        <taxon>Helotiales</taxon>
        <taxon>Hyaloscyphaceae</taxon>
        <taxon>Hyaloscypha</taxon>
        <taxon>Hyaloscypha variabilis</taxon>
    </lineage>
</organism>
<feature type="region of interest" description="Disordered" evidence="2">
    <location>
        <begin position="56"/>
        <end position="88"/>
    </location>
</feature>
<dbReference type="AlphaFoldDB" id="A0A2J6RLW9"/>
<feature type="domain" description="Xylanolytic transcriptional activator regulatory" evidence="4">
    <location>
        <begin position="335"/>
        <end position="408"/>
    </location>
</feature>
<dbReference type="PANTHER" id="PTHR46910:SF5">
    <property type="entry name" value="ZN(II)2CYS6 TRANSCRIPTION FACTOR (EUROFUNG)"/>
    <property type="match status" value="1"/>
</dbReference>
<protein>
    <recommendedName>
        <fullName evidence="4">Xylanolytic transcriptional activator regulatory domain-containing protein</fullName>
    </recommendedName>
</protein>
<evidence type="ECO:0000313" key="6">
    <source>
        <dbReference type="Proteomes" id="UP000235786"/>
    </source>
</evidence>
<dbReference type="InterPro" id="IPR050987">
    <property type="entry name" value="AtrR-like"/>
</dbReference>
<evidence type="ECO:0000313" key="5">
    <source>
        <dbReference type="EMBL" id="PMD39479.1"/>
    </source>
</evidence>
<dbReference type="EMBL" id="KZ613946">
    <property type="protein sequence ID" value="PMD39479.1"/>
    <property type="molecule type" value="Genomic_DNA"/>
</dbReference>
<keyword evidence="6" id="KW-1185">Reference proteome</keyword>
<dbReference type="GO" id="GO:0006351">
    <property type="term" value="P:DNA-templated transcription"/>
    <property type="evidence" value="ECO:0007669"/>
    <property type="project" value="InterPro"/>
</dbReference>
<feature type="compositionally biased region" description="Low complexity" evidence="2">
    <location>
        <begin position="57"/>
        <end position="68"/>
    </location>
</feature>
<dbReference type="InterPro" id="IPR007219">
    <property type="entry name" value="XnlR_reg_dom"/>
</dbReference>
<dbReference type="STRING" id="1149755.A0A2J6RLW9"/>
<dbReference type="GO" id="GO:0003677">
    <property type="term" value="F:DNA binding"/>
    <property type="evidence" value="ECO:0007669"/>
    <property type="project" value="InterPro"/>
</dbReference>
<feature type="transmembrane region" description="Helical" evidence="3">
    <location>
        <begin position="543"/>
        <end position="565"/>
    </location>
</feature>
<dbReference type="PANTHER" id="PTHR46910">
    <property type="entry name" value="TRANSCRIPTION FACTOR PDR1"/>
    <property type="match status" value="1"/>
</dbReference>
<gene>
    <name evidence="5" type="ORF">L207DRAFT_529455</name>
</gene>
<feature type="compositionally biased region" description="Basic and acidic residues" evidence="2">
    <location>
        <begin position="8"/>
        <end position="30"/>
    </location>
</feature>
<proteinExistence type="predicted"/>
<keyword evidence="3" id="KW-0812">Transmembrane</keyword>
<dbReference type="OrthoDB" id="103819at2759"/>
<dbReference type="CDD" id="cd12148">
    <property type="entry name" value="fungal_TF_MHR"/>
    <property type="match status" value="1"/>
</dbReference>
<sequence>MESLVRNRSTERTKPLRGGDRVTKQTRRDTSLLPKSIRCDKTSPCSSCQIAHLACGATSSGPPAESSPAAPPTAPVPQSTYTSSSEESHFNLIHASLTEIKERLERLEKTPKPSRHPFEIHAVATELNTPSVSSTVFQNEPSFNNQSAQASLSAEQSAEGSIITNCDQEIQSSLAFLKSRLQGQSLPPSVNSLSFPCSSPKSSSTDVELPPLPIVLAALRRASVKLPPVFLHNGFRDHLMLENLCKKVYFPTKPCSKGEVTLVNGLLFYLFDSYSQENNSDLSTSDYATYSKLCEKNFCDGVQDYECLVTPTLENIQCLMMGAMKAQSDARPALCWTLVSTGARLCQSLGYHRESEVSRSPPELADAKRHVFWMLYMIDKIMSLNLGRASSFPDYDIDVEIFALNMDPRYCAWDKVLVAFIELCKLQGQMYDELYSARARCQSPEIRARIIEERASSLFAWHAGLKNINTQNAQDSNDLDLIISWSDFFYYYILTLLYGANTSPGAATHISSDRYQAARMALQCHVENCTKLSANKTPSMRVYSGWILLFSSFAPFLVVFTHSIASHSQGDVSLLSQVLRTLEAGRSISAATNRLYEDCNAFLRFATAFVRSTQNSFGSYNQEDDSVTFPLTGPGDYNTAFPELEPVEGFEGMQDDLMPMSAFLGSYLGESQAMNGFWNMEFSQSVAFQHG</sequence>
<keyword evidence="1" id="KW-0539">Nucleus</keyword>
<feature type="region of interest" description="Disordered" evidence="2">
    <location>
        <begin position="1"/>
        <end position="44"/>
    </location>
</feature>
<name>A0A2J6RLW9_HYAVF</name>
<evidence type="ECO:0000256" key="3">
    <source>
        <dbReference type="SAM" id="Phobius"/>
    </source>
</evidence>